<comment type="caution">
    <text evidence="3">The sequence shown here is derived from an EMBL/GenBank/DDBJ whole genome shotgun (WGS) entry which is preliminary data.</text>
</comment>
<feature type="coiled-coil region" evidence="1">
    <location>
        <begin position="865"/>
        <end position="911"/>
    </location>
</feature>
<name>A0A816BY41_9BILA</name>
<dbReference type="SUPFAM" id="SSF52266">
    <property type="entry name" value="SGNH hydrolase"/>
    <property type="match status" value="1"/>
</dbReference>
<evidence type="ECO:0000313" key="4">
    <source>
        <dbReference type="Proteomes" id="UP000663834"/>
    </source>
</evidence>
<reference evidence="3" key="1">
    <citation type="submission" date="2021-02" db="EMBL/GenBank/DDBJ databases">
        <authorList>
            <person name="Nowell W R."/>
        </authorList>
    </citation>
    <scope>NUCLEOTIDE SEQUENCE</scope>
</reference>
<organism evidence="3 4">
    <name type="scientific">Rotaria magnacalcarata</name>
    <dbReference type="NCBI Taxonomy" id="392030"/>
    <lineage>
        <taxon>Eukaryota</taxon>
        <taxon>Metazoa</taxon>
        <taxon>Spiralia</taxon>
        <taxon>Gnathifera</taxon>
        <taxon>Rotifera</taxon>
        <taxon>Eurotatoria</taxon>
        <taxon>Bdelloidea</taxon>
        <taxon>Philodinida</taxon>
        <taxon>Philodinidae</taxon>
        <taxon>Rotaria</taxon>
    </lineage>
</organism>
<dbReference type="EMBL" id="CAJNOW010012970">
    <property type="protein sequence ID" value="CAF1616326.1"/>
    <property type="molecule type" value="Genomic_DNA"/>
</dbReference>
<dbReference type="PANTHER" id="PTHR21301">
    <property type="entry name" value="REVERSE TRANSCRIPTASE"/>
    <property type="match status" value="1"/>
</dbReference>
<dbReference type="Proteomes" id="UP000663834">
    <property type="component" value="Unassembled WGS sequence"/>
</dbReference>
<feature type="coiled-coil region" evidence="1">
    <location>
        <begin position="720"/>
        <end position="747"/>
    </location>
</feature>
<protein>
    <recommendedName>
        <fullName evidence="5">Reverse transcriptase domain-containing protein</fullName>
    </recommendedName>
</protein>
<dbReference type="PANTHER" id="PTHR21301:SF10">
    <property type="entry name" value="REVERSE TRANSCRIPTASE DOMAIN-CONTAINING PROTEIN"/>
    <property type="match status" value="1"/>
</dbReference>
<evidence type="ECO:0000256" key="2">
    <source>
        <dbReference type="SAM" id="MobiDB-lite"/>
    </source>
</evidence>
<evidence type="ECO:0008006" key="5">
    <source>
        <dbReference type="Google" id="ProtNLM"/>
    </source>
</evidence>
<proteinExistence type="predicted"/>
<dbReference type="OrthoDB" id="10050548at2759"/>
<keyword evidence="1" id="KW-0175">Coiled coil</keyword>
<feature type="compositionally biased region" description="Pro residues" evidence="2">
    <location>
        <begin position="580"/>
        <end position="593"/>
    </location>
</feature>
<feature type="region of interest" description="Disordered" evidence="2">
    <location>
        <begin position="522"/>
        <end position="548"/>
    </location>
</feature>
<sequence>MQFNNQPTHHYYPSHMSSTRLPPPLTTSYIHLRSHVNQKPILYGTAQRKHSHPYRKFQTGTTTTFAGYTNISNYKKNNYFEKNHQAYNNNNNNNNNVPNKINALPSSSSIPALMSVDYFQQPPRKNRRSFQHAEQYRNQAPPIIINKYENNTYRSSSRSNKFTGIVLSDSMCKYVRADQISSQGIQVRISFESGCDCTRMLNYLEQQSIEKNFLLQSNFILFSLCTNDVANLGPNLAIEYCRLLIERTRQLFPRLKSIGWLALSPRHKPSKLYNSSEIDNKNKEFNQLLNKLSNEMNFQIINANLQKQHMHDDGLHPSIHSGRILIERAIKNWFSKQKDTVSSSNLDNFDKRNNLAQNNFNKRNHNNQQKQQHYRYQYQQNQQYYNKQQQQHNYPIDINNNNNTKNVYQPLSLSKKRIQQQQQQQQKIPRETQYKSSKVLINHYPHFLRHREEFFRKVSIPVELEKYKEKIFQLSNIHYQTEYLKLEGEKWKIYKISAIDKDNKNKSNKDHVELMETIIIDDNDNNNNNTIPISRPSPNGLAGPPGPLDLSEYSEFFDDWLSDPIPGQKRKLGHRRDDPPTPPSPRQPPPPIIPRKTLPPRNVNIPLTGGSVHGSPFSNDRKHQQRNEQRSFNALLPLERQESNNEERQITIANIARESSMIISPIKSSTPEIKEKSPSVIPKNGIKVTTTTTTDISFECKIIPIECRYFFKNLKQKYTFENIEAHQKFLEKEYKSLEDERENKLKLFFPEEKRAQVISLVRNIVEKVLEKKQLDDQKRIDNLILDHKREKALLTIRNIGNESAQQYIENLKEKFQRTLDLKLQLDKLEKRFVENMPPPSLNIFDKLQLYAKQLQPDDKHLSSLREQWKNVLRKTKLELTTLMRQAKMIELEQANKEYDALKKDLPKHLCESHDTICHGVRNQRKLTHALSRYHPEHPKGKLHPHFTRLSFPPQANNKAYVLKDTEAQVLNLGPKFVPPAPEQVLERLPKEIKIMQEKVSEAWRKATKTIGREPPIVKKFSDRIENEIRKTVETEKPKNSILKSTVTLFQKLQEQKKVIFRQTDKSKVFHIDNPENYIEKSTTYMSRTNAYIEISTSPLREMIEQTDKFLRNLVTKKQMPQSMLDRLRPSRTESELPLLYYNPKDHKLGEPLRPIVSGMKSPLSKIASFLDRLIRPLFDKHTPYALSNSIIFLKHLKQFKTTSETNLYTFDITDLYTMIPQKEAVLAICEFIGRHRYRKVQGLTINTIKEMFMHILENSYFVLQLPGLKPKFYRQIKGGAMGSACTQVLADIYVRK</sequence>
<accession>A0A816BY41</accession>
<feature type="region of interest" description="Disordered" evidence="2">
    <location>
        <begin position="564"/>
        <end position="627"/>
    </location>
</feature>
<feature type="region of interest" description="Disordered" evidence="2">
    <location>
        <begin position="1"/>
        <end position="25"/>
    </location>
</feature>
<evidence type="ECO:0000313" key="3">
    <source>
        <dbReference type="EMBL" id="CAF1616326.1"/>
    </source>
</evidence>
<gene>
    <name evidence="3" type="ORF">KQP761_LOCUS24057</name>
</gene>
<evidence type="ECO:0000256" key="1">
    <source>
        <dbReference type="SAM" id="Coils"/>
    </source>
</evidence>